<dbReference type="Proteomes" id="UP000006622">
    <property type="component" value="Chromosome"/>
</dbReference>
<feature type="transmembrane region" description="Helical" evidence="1">
    <location>
        <begin position="384"/>
        <end position="405"/>
    </location>
</feature>
<dbReference type="OrthoDB" id="239360at2157"/>
<organism evidence="2 3">
    <name type="scientific">Methanosalsum zhilinae (strain DSM 4017 / NBRC 107636 / OCM 62 / WeN5)</name>
    <name type="common">Methanohalophilus zhilinae</name>
    <dbReference type="NCBI Taxonomy" id="679901"/>
    <lineage>
        <taxon>Archaea</taxon>
        <taxon>Methanobacteriati</taxon>
        <taxon>Methanobacteriota</taxon>
        <taxon>Stenosarchaea group</taxon>
        <taxon>Methanomicrobia</taxon>
        <taxon>Methanosarcinales</taxon>
        <taxon>Methanosarcinaceae</taxon>
        <taxon>Methanosalsum</taxon>
    </lineage>
</organism>
<dbReference type="RefSeq" id="WP_013897462.1">
    <property type="nucleotide sequence ID" value="NC_015676.1"/>
</dbReference>
<keyword evidence="1" id="KW-0812">Transmembrane</keyword>
<evidence type="ECO:0000313" key="3">
    <source>
        <dbReference type="Proteomes" id="UP000006622"/>
    </source>
</evidence>
<proteinExistence type="predicted"/>
<name>F7XN66_METZD</name>
<dbReference type="HOGENOM" id="CLU_666671_0_0_2"/>
<dbReference type="GeneID" id="10821739"/>
<sequence precursor="true">MDIYRKLLVILIVLLMLFGFIFANIAVAGERTLLNSGFVKDTLDDGEIHYSLHGEFVTFLQELPEEGEEEIPELFLEVMEDVISPDFIRQVLHSNVDAFYGYIDGESEKLLIDLHLDRIENRTDETLKDRFLENNVSQILKSLSQNNDEDFDDVLHEYQGVEYTVSMIDTMLEDEYSYSETISEYRKELEDVVPEDEVDSVIADILDDISEADTVNEEDVLAEQMNRLFSIPLESMISETDYDQFKHEMDQQRTQIALSYSSMMFDEVEREIPHGIDISEEIDDEEFAYIENARNIIQMSWMFIIGSLLAIILLAYLVWTISRSPAVPSFAVGIAAIAAGIAGAVGSWSGKRVLDSLLEEISVNTPQIVLETIEIFMVNIMDVFLLQSIAIAAMGAVFVTISLYIKKRTSGQIL</sequence>
<evidence type="ECO:0000256" key="1">
    <source>
        <dbReference type="SAM" id="Phobius"/>
    </source>
</evidence>
<dbReference type="STRING" id="679901.Mzhil_0143"/>
<evidence type="ECO:0000313" key="2">
    <source>
        <dbReference type="EMBL" id="AEH60023.1"/>
    </source>
</evidence>
<feature type="transmembrane region" description="Helical" evidence="1">
    <location>
        <begin position="326"/>
        <end position="348"/>
    </location>
</feature>
<accession>F7XN66</accession>
<gene>
    <name evidence="2" type="ordered locus">Mzhil_0143</name>
</gene>
<keyword evidence="1" id="KW-0472">Membrane</keyword>
<dbReference type="KEGG" id="mzh:Mzhil_0143"/>
<protein>
    <submittedName>
        <fullName evidence="2">Uncharacterized protein</fullName>
    </submittedName>
</protein>
<dbReference type="EMBL" id="CP002101">
    <property type="protein sequence ID" value="AEH60023.1"/>
    <property type="molecule type" value="Genomic_DNA"/>
</dbReference>
<feature type="transmembrane region" description="Helical" evidence="1">
    <location>
        <begin position="299"/>
        <end position="319"/>
    </location>
</feature>
<keyword evidence="1" id="KW-1133">Transmembrane helix</keyword>
<reference evidence="2" key="1">
    <citation type="submission" date="2010-07" db="EMBL/GenBank/DDBJ databases">
        <title>The complete genome of Methanosalsum zhilinae DSM 4017.</title>
        <authorList>
            <consortium name="US DOE Joint Genome Institute (JGI-PGF)"/>
            <person name="Lucas S."/>
            <person name="Copeland A."/>
            <person name="Lapidus A."/>
            <person name="Glavina del Rio T."/>
            <person name="Dalin E."/>
            <person name="Tice H."/>
            <person name="Bruce D."/>
            <person name="Goodwin L."/>
            <person name="Pitluck S."/>
            <person name="Kyrpides N."/>
            <person name="Mavromatis K."/>
            <person name="Ovchinnikova G."/>
            <person name="Daligault H."/>
            <person name="Detter J.C."/>
            <person name="Han C."/>
            <person name="Tapia R."/>
            <person name="Larimer F."/>
            <person name="Land M."/>
            <person name="Hauser L."/>
            <person name="Markowitz V."/>
            <person name="Cheng J.-F."/>
            <person name="Hugenholtz P."/>
            <person name="Woyke T."/>
            <person name="Wu D."/>
            <person name="Spring S."/>
            <person name="Schueler E."/>
            <person name="Brambilla E."/>
            <person name="Klenk H.-P."/>
            <person name="Eisen J.A."/>
        </authorList>
    </citation>
    <scope>NUCLEOTIDE SEQUENCE</scope>
    <source>
        <strain evidence="2">DSM 4017</strain>
    </source>
</reference>
<keyword evidence="3" id="KW-1185">Reference proteome</keyword>
<dbReference type="AlphaFoldDB" id="F7XN66"/>